<dbReference type="AlphaFoldDB" id="A0A3E2TS97"/>
<reference evidence="7 8" key="1">
    <citation type="submission" date="2018-08" db="EMBL/GenBank/DDBJ databases">
        <title>A genome reference for cultivated species of the human gut microbiota.</title>
        <authorList>
            <person name="Zou Y."/>
            <person name="Xue W."/>
            <person name="Luo G."/>
        </authorList>
    </citation>
    <scope>NUCLEOTIDE SEQUENCE [LARGE SCALE GENOMIC DNA]</scope>
    <source>
        <strain evidence="5 7">AF45-17</strain>
        <strain evidence="6 8">AM28-39</strain>
    </source>
</reference>
<dbReference type="InterPro" id="IPR036390">
    <property type="entry name" value="WH_DNA-bd_sf"/>
</dbReference>
<dbReference type="RefSeq" id="WP_117527458.1">
    <property type="nucleotide sequence ID" value="NZ_JAJCNA010000010.1"/>
</dbReference>
<gene>
    <name evidence="5" type="ORF">DW070_04590</name>
    <name evidence="6" type="ORF">DW747_03815</name>
</gene>
<dbReference type="Proteomes" id="UP000260773">
    <property type="component" value="Unassembled WGS sequence"/>
</dbReference>
<dbReference type="OrthoDB" id="9794330at2"/>
<evidence type="ECO:0000313" key="8">
    <source>
        <dbReference type="Proteomes" id="UP000261231"/>
    </source>
</evidence>
<dbReference type="Gene3D" id="1.10.10.10">
    <property type="entry name" value="Winged helix-like DNA-binding domain superfamily/Winged helix DNA-binding domain"/>
    <property type="match status" value="1"/>
</dbReference>
<keyword evidence="1" id="KW-0805">Transcription regulation</keyword>
<dbReference type="SUPFAM" id="SSF46785">
    <property type="entry name" value="Winged helix' DNA-binding domain"/>
    <property type="match status" value="1"/>
</dbReference>
<evidence type="ECO:0000256" key="2">
    <source>
        <dbReference type="ARBA" id="ARBA00023125"/>
    </source>
</evidence>
<comment type="caution">
    <text evidence="5">The sequence shown here is derived from an EMBL/GenBank/DDBJ whole genome shotgun (WGS) entry which is preliminary data.</text>
</comment>
<dbReference type="PRINTS" id="PR00778">
    <property type="entry name" value="HTHARSR"/>
</dbReference>
<keyword evidence="2" id="KW-0238">DNA-binding</keyword>
<dbReference type="PANTHER" id="PTHR43132">
    <property type="entry name" value="ARSENICAL RESISTANCE OPERON REPRESSOR ARSR-RELATED"/>
    <property type="match status" value="1"/>
</dbReference>
<organism evidence="5 7">
    <name type="scientific">Coprococcus catus</name>
    <dbReference type="NCBI Taxonomy" id="116085"/>
    <lineage>
        <taxon>Bacteria</taxon>
        <taxon>Bacillati</taxon>
        <taxon>Bacillota</taxon>
        <taxon>Clostridia</taxon>
        <taxon>Lachnospirales</taxon>
        <taxon>Lachnospiraceae</taxon>
        <taxon>Coprococcus</taxon>
    </lineage>
</organism>
<dbReference type="PROSITE" id="PS50987">
    <property type="entry name" value="HTH_ARSR_2"/>
    <property type="match status" value="1"/>
</dbReference>
<dbReference type="InterPro" id="IPR051011">
    <property type="entry name" value="Metal_resp_trans_reg"/>
</dbReference>
<dbReference type="SMART" id="SM00418">
    <property type="entry name" value="HTH_ARSR"/>
    <property type="match status" value="1"/>
</dbReference>
<dbReference type="PANTHER" id="PTHR43132:SF6">
    <property type="entry name" value="HTH-TYPE TRANSCRIPTIONAL REPRESSOR CZRA"/>
    <property type="match status" value="1"/>
</dbReference>
<dbReference type="InterPro" id="IPR036388">
    <property type="entry name" value="WH-like_DNA-bd_sf"/>
</dbReference>
<evidence type="ECO:0000313" key="7">
    <source>
        <dbReference type="Proteomes" id="UP000260773"/>
    </source>
</evidence>
<proteinExistence type="predicted"/>
<dbReference type="CDD" id="cd00090">
    <property type="entry name" value="HTH_ARSR"/>
    <property type="match status" value="1"/>
</dbReference>
<dbReference type="InterPro" id="IPR001845">
    <property type="entry name" value="HTH_ArsR_DNA-bd_dom"/>
</dbReference>
<evidence type="ECO:0000259" key="4">
    <source>
        <dbReference type="PROSITE" id="PS50987"/>
    </source>
</evidence>
<dbReference type="NCBIfam" id="NF033788">
    <property type="entry name" value="HTH_metalloreg"/>
    <property type="match status" value="1"/>
</dbReference>
<dbReference type="GO" id="GO:0003677">
    <property type="term" value="F:DNA binding"/>
    <property type="evidence" value="ECO:0007669"/>
    <property type="project" value="UniProtKB-KW"/>
</dbReference>
<keyword evidence="3" id="KW-0804">Transcription</keyword>
<feature type="domain" description="HTH arsR-type" evidence="4">
    <location>
        <begin position="32"/>
        <end position="125"/>
    </location>
</feature>
<name>A0A3E2TS97_9FIRM</name>
<dbReference type="EMBL" id="QVEP01000007">
    <property type="protein sequence ID" value="RGB81087.1"/>
    <property type="molecule type" value="Genomic_DNA"/>
</dbReference>
<dbReference type="EMBL" id="QVFD01000002">
    <property type="protein sequence ID" value="RGC50619.1"/>
    <property type="molecule type" value="Genomic_DNA"/>
</dbReference>
<protein>
    <submittedName>
        <fullName evidence="5">Transcriptional regulator</fullName>
    </submittedName>
</protein>
<dbReference type="Pfam" id="PF01022">
    <property type="entry name" value="HTH_5"/>
    <property type="match status" value="1"/>
</dbReference>
<dbReference type="GO" id="GO:0003700">
    <property type="term" value="F:DNA-binding transcription factor activity"/>
    <property type="evidence" value="ECO:0007669"/>
    <property type="project" value="InterPro"/>
</dbReference>
<evidence type="ECO:0000256" key="1">
    <source>
        <dbReference type="ARBA" id="ARBA00023015"/>
    </source>
</evidence>
<sequence>MRANGEYEQNTSESNQTQVHPDVVAYVASHMPDQDDLIDVAELFKAFGDLTRAKIICALAQSEMCVSDLSVLLEMNQSAVSHQLRMLKQVRLVKTRRDGKVRYYSLADEHIQKMFQVAFEHIMED</sequence>
<dbReference type="InterPro" id="IPR011991">
    <property type="entry name" value="ArsR-like_HTH"/>
</dbReference>
<evidence type="ECO:0000313" key="5">
    <source>
        <dbReference type="EMBL" id="RGB81087.1"/>
    </source>
</evidence>
<dbReference type="Proteomes" id="UP000261231">
    <property type="component" value="Unassembled WGS sequence"/>
</dbReference>
<evidence type="ECO:0000313" key="6">
    <source>
        <dbReference type="EMBL" id="RGC50619.1"/>
    </source>
</evidence>
<evidence type="ECO:0000256" key="3">
    <source>
        <dbReference type="ARBA" id="ARBA00023163"/>
    </source>
</evidence>
<accession>A0A3E2TS97</accession>
<keyword evidence="8" id="KW-1185">Reference proteome</keyword>